<dbReference type="AlphaFoldDB" id="A0A6L2N170"/>
<gene>
    <name evidence="4" type="ORF">Tci_050383</name>
</gene>
<comment type="caution">
    <text evidence="4">The sequence shown here is derived from an EMBL/GenBank/DDBJ whole genome shotgun (WGS) entry which is preliminary data.</text>
</comment>
<sequence>MFQQTLDGKARAWFDKIPPGSIDNWGDLQEKFLNRFRMLKACDKDPMEISKIVRKANETLPNFKERWVSESNVIPNVLELMQISSFMSTHKCPELAKCLLDSIPKMVGEMLKRVDDYLRSKEAFWNTELPKGEFQRKDPSVQWMHRNDRSQHFPYENHRRRSEHKLVFRAHEYHTQYVPPQHPNQEFRRPRENRAVLTLDSLSSTPQEIFATKHQLRLPQPTPLLEQALESGKLNHLIKDVRQRGRAGQQNNGPQKAKVINMVQCLDWKRKTIITDEKWMNIPITFPLVLARDLSEESLVVEAKVEGYLVRRIHIDEGALVEIMGSGLCWRVIMKFTIILEPSPYNIILGRSNLKQLRAILSTIHGMMKFPTPWGIATLVSQAAIIFECMREGKKQAVDRPKETKLQEKDYYPFLEIDSKIESVVGFLLKCFLDAYKGYDQVQMAEEDEEKTAFYTDQGTYCYTKIPFGLKNAVATYQRLVDEAFRSQIRRKLKVYVDDMVVKSKFERELLADIAETFDNLRRINMKLNLKKCSFGVKEGKFLGYMVTLKGIRDNPVKTKDIAKMQSPKTWGDTQSVAGKLAALNRFLSRSAKKSLPFFETLKYITKANKHDYRWTKKAEDAFQELKKMILDLPILTTPLPKETLFVYLGTSKEAVSAVLLLVRKGKQRPMHYVRRTLHDAERHYAPLEKITLALRYVSRRLRRYFEAHPITVIMDQPIKQIPNKADTSGKLAQYSVKLGAYNITYDPHSAIKGQKDCKEEWILYTYGASSVKGSGAGLVLINPTKTEYTYSLRLNFESTNNQVEYEALLAGLQIAKKIRAKEYISCFKNFKNQNIPQNKIQKADVLRKLASVAFNHLTKEVLVETLDVPSMYVEDVNAIFEEKGETWMTPIVNCLERGPCSKGTIGQRCTGKQEKKYIMGNGCARTPLESPRKVKFIIVAIDYFTKWIEAKLLAKTTGKEVKKIVWDNIVCRNGETLYNLTFESEAVISIEIGMPTHRTMMIKEGEANEEEIRLNLDLLKERREAAAVQEARYKVKMEQYYNKRVRPVSFKVGEYVYRKNEASRVESLGKLGPK</sequence>
<dbReference type="InterPro" id="IPR012337">
    <property type="entry name" value="RNaseH-like_sf"/>
</dbReference>
<dbReference type="SUPFAM" id="SSF56672">
    <property type="entry name" value="DNA/RNA polymerases"/>
    <property type="match status" value="1"/>
</dbReference>
<dbReference type="EMBL" id="BKCJ010007665">
    <property type="protein sequence ID" value="GEU78405.1"/>
    <property type="molecule type" value="Genomic_DNA"/>
</dbReference>
<accession>A0A6L2N170</accession>
<reference evidence="4" key="1">
    <citation type="journal article" date="2019" name="Sci. Rep.">
        <title>Draft genome of Tanacetum cinerariifolium, the natural source of mosquito coil.</title>
        <authorList>
            <person name="Yamashiro T."/>
            <person name="Shiraishi A."/>
            <person name="Satake H."/>
            <person name="Nakayama K."/>
        </authorList>
    </citation>
    <scope>NUCLEOTIDE SEQUENCE</scope>
</reference>
<evidence type="ECO:0000259" key="1">
    <source>
        <dbReference type="Pfam" id="PF00078"/>
    </source>
</evidence>
<dbReference type="GO" id="GO:0003676">
    <property type="term" value="F:nucleic acid binding"/>
    <property type="evidence" value="ECO:0007669"/>
    <property type="project" value="InterPro"/>
</dbReference>
<dbReference type="InterPro" id="IPR036397">
    <property type="entry name" value="RNaseH_sf"/>
</dbReference>
<proteinExistence type="predicted"/>
<evidence type="ECO:0000313" key="4">
    <source>
        <dbReference type="EMBL" id="GEU78405.1"/>
    </source>
</evidence>
<dbReference type="SUPFAM" id="SSF53098">
    <property type="entry name" value="Ribonuclease H-like"/>
    <property type="match status" value="1"/>
</dbReference>
<dbReference type="Gene3D" id="3.30.420.10">
    <property type="entry name" value="Ribonuclease H-like superfamily/Ribonuclease H"/>
    <property type="match status" value="1"/>
</dbReference>
<evidence type="ECO:0000259" key="2">
    <source>
        <dbReference type="Pfam" id="PF03732"/>
    </source>
</evidence>
<dbReference type="InterPro" id="IPR041577">
    <property type="entry name" value="RT_RNaseH_2"/>
</dbReference>
<dbReference type="GO" id="GO:0003964">
    <property type="term" value="F:RNA-directed DNA polymerase activity"/>
    <property type="evidence" value="ECO:0007669"/>
    <property type="project" value="UniProtKB-KW"/>
</dbReference>
<dbReference type="InterPro" id="IPR043128">
    <property type="entry name" value="Rev_trsase/Diguanyl_cyclase"/>
</dbReference>
<feature type="domain" description="Retrotransposon gag" evidence="2">
    <location>
        <begin position="2"/>
        <end position="70"/>
    </location>
</feature>
<dbReference type="InterPro" id="IPR000477">
    <property type="entry name" value="RT_dom"/>
</dbReference>
<name>A0A6L2N170_TANCI</name>
<dbReference type="InterPro" id="IPR043502">
    <property type="entry name" value="DNA/RNA_pol_sf"/>
</dbReference>
<dbReference type="Pfam" id="PF03732">
    <property type="entry name" value="Retrotrans_gag"/>
    <property type="match status" value="1"/>
</dbReference>
<feature type="domain" description="Reverse transcriptase" evidence="1">
    <location>
        <begin position="432"/>
        <end position="546"/>
    </location>
</feature>
<dbReference type="Gene3D" id="3.10.10.10">
    <property type="entry name" value="HIV Type 1 Reverse Transcriptase, subunit A, domain 1"/>
    <property type="match status" value="1"/>
</dbReference>
<dbReference type="InterPro" id="IPR005162">
    <property type="entry name" value="Retrotrans_gag_dom"/>
</dbReference>
<keyword evidence="4" id="KW-0695">RNA-directed DNA polymerase</keyword>
<feature type="domain" description="Reverse transcriptase/retrotransposon-derived protein RNase H-like" evidence="3">
    <location>
        <begin position="615"/>
        <end position="713"/>
    </location>
</feature>
<protein>
    <submittedName>
        <fullName evidence="4">Reverse transcriptase domain-containing protein</fullName>
    </submittedName>
</protein>
<dbReference type="Pfam" id="PF17919">
    <property type="entry name" value="RT_RNaseH_2"/>
    <property type="match status" value="1"/>
</dbReference>
<dbReference type="PANTHER" id="PTHR48475:SF2">
    <property type="entry name" value="RIBONUCLEASE H"/>
    <property type="match status" value="1"/>
</dbReference>
<evidence type="ECO:0000259" key="3">
    <source>
        <dbReference type="Pfam" id="PF17919"/>
    </source>
</evidence>
<dbReference type="Pfam" id="PF00078">
    <property type="entry name" value="RVT_1"/>
    <property type="match status" value="1"/>
</dbReference>
<dbReference type="Gene3D" id="3.30.70.270">
    <property type="match status" value="2"/>
</dbReference>
<keyword evidence="4" id="KW-0548">Nucleotidyltransferase</keyword>
<organism evidence="4">
    <name type="scientific">Tanacetum cinerariifolium</name>
    <name type="common">Dalmatian daisy</name>
    <name type="synonym">Chrysanthemum cinerariifolium</name>
    <dbReference type="NCBI Taxonomy" id="118510"/>
    <lineage>
        <taxon>Eukaryota</taxon>
        <taxon>Viridiplantae</taxon>
        <taxon>Streptophyta</taxon>
        <taxon>Embryophyta</taxon>
        <taxon>Tracheophyta</taxon>
        <taxon>Spermatophyta</taxon>
        <taxon>Magnoliopsida</taxon>
        <taxon>eudicotyledons</taxon>
        <taxon>Gunneridae</taxon>
        <taxon>Pentapetalae</taxon>
        <taxon>asterids</taxon>
        <taxon>campanulids</taxon>
        <taxon>Asterales</taxon>
        <taxon>Asteraceae</taxon>
        <taxon>Asteroideae</taxon>
        <taxon>Anthemideae</taxon>
        <taxon>Anthemidinae</taxon>
        <taxon>Tanacetum</taxon>
    </lineage>
</organism>
<dbReference type="PANTHER" id="PTHR48475">
    <property type="entry name" value="RIBONUCLEASE H"/>
    <property type="match status" value="1"/>
</dbReference>
<keyword evidence="4" id="KW-0808">Transferase</keyword>
<dbReference type="CDD" id="cd01647">
    <property type="entry name" value="RT_LTR"/>
    <property type="match status" value="1"/>
</dbReference>